<dbReference type="AlphaFoldDB" id="A0A2S7KN48"/>
<comment type="caution">
    <text evidence="1">The sequence shown here is derived from an EMBL/GenBank/DDBJ whole genome shotgun (WGS) entry which is preliminary data.</text>
</comment>
<dbReference type="GO" id="GO:0016603">
    <property type="term" value="F:glutaminyl-peptide cyclotransferase activity"/>
    <property type="evidence" value="ECO:0007669"/>
    <property type="project" value="InterPro"/>
</dbReference>
<organism evidence="1 2">
    <name type="scientific">Aureitalea marina</name>
    <dbReference type="NCBI Taxonomy" id="930804"/>
    <lineage>
        <taxon>Bacteria</taxon>
        <taxon>Pseudomonadati</taxon>
        <taxon>Bacteroidota</taxon>
        <taxon>Flavobacteriia</taxon>
        <taxon>Flavobacteriales</taxon>
        <taxon>Flavobacteriaceae</taxon>
        <taxon>Aureitalea</taxon>
    </lineage>
</organism>
<keyword evidence="1" id="KW-0808">Transferase</keyword>
<dbReference type="PANTHER" id="PTHR31270:SF1">
    <property type="entry name" value="GLUTAMINYL-PEPTIDE CYCLOTRANSFERASE"/>
    <property type="match status" value="1"/>
</dbReference>
<dbReference type="EMBL" id="MQUB01000001">
    <property type="protein sequence ID" value="PQB04054.1"/>
    <property type="molecule type" value="Genomic_DNA"/>
</dbReference>
<gene>
    <name evidence="1" type="ORF">BST85_03410</name>
</gene>
<dbReference type="OrthoDB" id="9783700at2"/>
<sequence>MNSSLPNFLIGLSLPLLLLGCGGSSDPSENGLSIKFSDSKKAYAVNKSIEVSLQNQKNLPIDSVVYSLDGDRQLGSSDGKASILIQDQKLGKRNLTATVFTGGNAYDLEDEVTLLSSEVPSLFTYEILESYPHDMEAYTQGLEFGGELLFESTGQYGESSIRQTRMETGEVIRKTNLKDKYFGEGLTVLNNKVYQLTWRENIGYIYNQEDLQQTGTFVYGQSKEGWGLCNDGQYLYKSDGTERIWRLDPETLAEIDYIEIYTHSSKIPNVNELEWVDGKIYANRYEKDAIAIVNPETGAVEGVIDLKGLKDEVTQHPELNVLNGIAYKGEPGILYVTGKNWDRLFKIRVVPR</sequence>
<dbReference type="PANTHER" id="PTHR31270">
    <property type="entry name" value="GLUTAMINYL-PEPTIDE CYCLOTRANSFERASE"/>
    <property type="match status" value="1"/>
</dbReference>
<protein>
    <submittedName>
        <fullName evidence="1">Glutamine cyclotransferase</fullName>
    </submittedName>
</protein>
<dbReference type="InterPro" id="IPR007788">
    <property type="entry name" value="QCT"/>
</dbReference>
<evidence type="ECO:0000313" key="1">
    <source>
        <dbReference type="EMBL" id="PQB04054.1"/>
    </source>
</evidence>
<reference evidence="1 2" key="1">
    <citation type="submission" date="2016-11" db="EMBL/GenBank/DDBJ databases">
        <title>Trade-off between light-utilization and light-protection in marine flavobacteria.</title>
        <authorList>
            <person name="Kumagai Y."/>
        </authorList>
    </citation>
    <scope>NUCLEOTIDE SEQUENCE [LARGE SCALE GENOMIC DNA]</scope>
    <source>
        <strain evidence="1 2">NBRC 107741</strain>
    </source>
</reference>
<proteinExistence type="predicted"/>
<dbReference type="Pfam" id="PF05096">
    <property type="entry name" value="Glu_cyclase_2"/>
    <property type="match status" value="1"/>
</dbReference>
<evidence type="ECO:0000313" key="2">
    <source>
        <dbReference type="Proteomes" id="UP000239800"/>
    </source>
</evidence>
<dbReference type="RefSeq" id="WP_104811978.1">
    <property type="nucleotide sequence ID" value="NZ_MQUB01000001.1"/>
</dbReference>
<name>A0A2S7KN48_9FLAO</name>
<accession>A0A2S7KN48</accession>
<keyword evidence="2" id="KW-1185">Reference proteome</keyword>
<dbReference type="SUPFAM" id="SSF63825">
    <property type="entry name" value="YWTD domain"/>
    <property type="match status" value="1"/>
</dbReference>
<dbReference type="Proteomes" id="UP000239800">
    <property type="component" value="Unassembled WGS sequence"/>
</dbReference>